<dbReference type="OrthoDB" id="1683430at2"/>
<dbReference type="InterPro" id="IPR011991">
    <property type="entry name" value="ArsR-like_HTH"/>
</dbReference>
<dbReference type="InterPro" id="IPR005149">
    <property type="entry name" value="Tscrpt_reg_PadR_N"/>
</dbReference>
<protein>
    <submittedName>
        <fullName evidence="3">Putative PadR family transcriptional regulator</fullName>
    </submittedName>
</protein>
<dbReference type="Gene3D" id="1.10.10.10">
    <property type="entry name" value="Winged helix-like DNA-binding domain superfamily/Winged helix DNA-binding domain"/>
    <property type="match status" value="1"/>
</dbReference>
<feature type="compositionally biased region" description="Basic and acidic residues" evidence="1">
    <location>
        <begin position="204"/>
        <end position="225"/>
    </location>
</feature>
<dbReference type="InterPro" id="IPR036388">
    <property type="entry name" value="WH-like_DNA-bd_sf"/>
</dbReference>
<dbReference type="Proteomes" id="UP000008495">
    <property type="component" value="Unassembled WGS sequence"/>
</dbReference>
<dbReference type="RefSeq" id="WP_006504010.1">
    <property type="nucleotide sequence ID" value="NZ_BAGZ01000022.1"/>
</dbReference>
<reference evidence="3 4" key="1">
    <citation type="submission" date="2012-08" db="EMBL/GenBank/DDBJ databases">
        <title>Whole genome shotgun sequence of Austwickia chelonae NBRC 105200.</title>
        <authorList>
            <person name="Yoshida I."/>
            <person name="Hosoyama A."/>
            <person name="Tsuchikane K."/>
            <person name="Katsumata H."/>
            <person name="Ando Y."/>
            <person name="Ohji S."/>
            <person name="Hamada M."/>
            <person name="Tamura T."/>
            <person name="Yamazoe A."/>
            <person name="Yamazaki S."/>
            <person name="Fujita N."/>
        </authorList>
    </citation>
    <scope>NUCLEOTIDE SEQUENCE [LARGE SCALE GENOMIC DNA]</scope>
    <source>
        <strain evidence="3 4">NBRC 105200</strain>
    </source>
</reference>
<gene>
    <name evidence="3" type="ORF">AUCHE_22_00230</name>
</gene>
<proteinExistence type="predicted"/>
<comment type="caution">
    <text evidence="3">The sequence shown here is derived from an EMBL/GenBank/DDBJ whole genome shotgun (WGS) entry which is preliminary data.</text>
</comment>
<dbReference type="AlphaFoldDB" id="K6VAI5"/>
<dbReference type="InterPro" id="IPR036390">
    <property type="entry name" value="WH_DNA-bd_sf"/>
</dbReference>
<evidence type="ECO:0000259" key="2">
    <source>
        <dbReference type="Pfam" id="PF03551"/>
    </source>
</evidence>
<evidence type="ECO:0000313" key="4">
    <source>
        <dbReference type="Proteomes" id="UP000008495"/>
    </source>
</evidence>
<evidence type="ECO:0000256" key="1">
    <source>
        <dbReference type="SAM" id="MobiDB-lite"/>
    </source>
</evidence>
<evidence type="ECO:0000313" key="3">
    <source>
        <dbReference type="EMBL" id="GAB79253.1"/>
    </source>
</evidence>
<dbReference type="Pfam" id="PF03551">
    <property type="entry name" value="PadR"/>
    <property type="match status" value="1"/>
</dbReference>
<feature type="region of interest" description="Disordered" evidence="1">
    <location>
        <begin position="137"/>
        <end position="158"/>
    </location>
</feature>
<feature type="domain" description="Transcription regulator PadR N-terminal" evidence="2">
    <location>
        <begin position="63"/>
        <end position="129"/>
    </location>
</feature>
<feature type="region of interest" description="Disordered" evidence="1">
    <location>
        <begin position="185"/>
        <end position="225"/>
    </location>
</feature>
<dbReference type="PANTHER" id="PTHR43252:SF2">
    <property type="entry name" value="TRANSCRIPTION REGULATOR, PADR-LIKE FAMILY"/>
    <property type="match status" value="1"/>
</dbReference>
<feature type="compositionally biased region" description="Basic and acidic residues" evidence="1">
    <location>
        <begin position="185"/>
        <end position="195"/>
    </location>
</feature>
<dbReference type="SUPFAM" id="SSF46785">
    <property type="entry name" value="Winged helix' DNA-binding domain"/>
    <property type="match status" value="1"/>
</dbReference>
<feature type="region of interest" description="Disordered" evidence="1">
    <location>
        <begin position="1"/>
        <end position="53"/>
    </location>
</feature>
<accession>K6VAI5</accession>
<keyword evidence="4" id="KW-1185">Reference proteome</keyword>
<dbReference type="PANTHER" id="PTHR43252">
    <property type="entry name" value="TRANSCRIPTIONAL REGULATOR YQJI"/>
    <property type="match status" value="1"/>
</dbReference>
<sequence length="225" mass="25197">MHPHDDHTRRHPPRQPWDPFGPEYRALAGLLGSFGQTGTTHRGPKAGHHRNGRARRGDIRLAILGLLAEEDLNGYQIIRTLEERTDGHWRPSPGAIYPALSQLEDEELITPAEGTGKMYTLTDAGRAHVDELGHRARAWEKPSTDGPPEPEPTPSGNTELWVTFGQLALAVRSVSSSGDPHINRAARELLEESRRQLHSLLAEDPDRHRTKPEDDDHHDGPHYRP</sequence>
<name>K6VAI5_9MICO</name>
<dbReference type="eggNOG" id="COG1695">
    <property type="taxonomic scope" value="Bacteria"/>
</dbReference>
<organism evidence="3 4">
    <name type="scientific">Austwickia chelonae NBRC 105200</name>
    <dbReference type="NCBI Taxonomy" id="1184607"/>
    <lineage>
        <taxon>Bacteria</taxon>
        <taxon>Bacillati</taxon>
        <taxon>Actinomycetota</taxon>
        <taxon>Actinomycetes</taxon>
        <taxon>Micrococcales</taxon>
        <taxon>Dermatophilaceae</taxon>
        <taxon>Austwickia</taxon>
    </lineage>
</organism>
<dbReference type="CDD" id="cd00090">
    <property type="entry name" value="HTH_ARSR"/>
    <property type="match status" value="1"/>
</dbReference>
<feature type="compositionally biased region" description="Basic residues" evidence="1">
    <location>
        <begin position="42"/>
        <end position="53"/>
    </location>
</feature>
<dbReference type="EMBL" id="BAGZ01000022">
    <property type="protein sequence ID" value="GAB79253.1"/>
    <property type="molecule type" value="Genomic_DNA"/>
</dbReference>